<dbReference type="Gene3D" id="3.30.750.200">
    <property type="match status" value="1"/>
</dbReference>
<comment type="cofactor">
    <cofactor evidence="6">
        <name>[4Fe-4S] cluster</name>
        <dbReference type="ChEBI" id="CHEBI:49883"/>
    </cofactor>
    <text evidence="6">Binds 1 [4Fe-4S] cluster. The cluster is coordinated with 3 cysteines and an exchangeable S-adenosyl-L-methionine.</text>
</comment>
<evidence type="ECO:0000256" key="2">
    <source>
        <dbReference type="ARBA" id="ARBA00022691"/>
    </source>
</evidence>
<keyword evidence="5 6" id="KW-0411">Iron-sulfur</keyword>
<comment type="similarity">
    <text evidence="6">Belongs to the UPF0313 family.</text>
</comment>
<dbReference type="InterPro" id="IPR058240">
    <property type="entry name" value="rSAM_sf"/>
</dbReference>
<dbReference type="Pfam" id="PF08497">
    <property type="entry name" value="Radical_SAM_N"/>
    <property type="match status" value="1"/>
</dbReference>
<feature type="binding site" evidence="6">
    <location>
        <position position="324"/>
    </location>
    <ligand>
        <name>[4Fe-4S] cluster</name>
        <dbReference type="ChEBI" id="CHEBI:49883"/>
        <note>4Fe-4S-S-AdoMet</note>
    </ligand>
</feature>
<keyword evidence="3 6" id="KW-0479">Metal-binding</keyword>
<reference evidence="9" key="1">
    <citation type="submission" date="2022-04" db="EMBL/GenBank/DDBJ databases">
        <title>Desulfatitalea alkaliphila sp. nov., a novel anaerobic sulfate-reducing bacterium isolated from terrestrial mud volcano, Taman Peninsula, Russia.</title>
        <authorList>
            <person name="Khomyakova M.A."/>
            <person name="Merkel A.Y."/>
            <person name="Slobodkin A.I."/>
        </authorList>
    </citation>
    <scope>NUCLEOTIDE SEQUENCE</scope>
    <source>
        <strain evidence="9">M08but</strain>
    </source>
</reference>
<dbReference type="PANTHER" id="PTHR32331:SF0">
    <property type="entry name" value="UPF0313 PROTEIN YGIQ"/>
    <property type="match status" value="1"/>
</dbReference>
<dbReference type="InterPro" id="IPR022946">
    <property type="entry name" value="UPF0313"/>
</dbReference>
<accession>A0AA41R4I7</accession>
<dbReference type="PROSITE" id="PS51918">
    <property type="entry name" value="RADICAL_SAM"/>
    <property type="match status" value="1"/>
</dbReference>
<gene>
    <name evidence="9" type="ORF">MRX98_01140</name>
</gene>
<sequence length="601" mass="66922">MPPTETPASFVPTTPAEVRQLGWSALDVIIVSGDTYIDAPQIGAAVIARVLLAAGFRVGVIAQPDVSDGRDITRLGEPVLFWGVTGGSVDSMVANFTASGRRRKSDDLTPGGQNTRRPDRAVLAYSHLIRRHFKQTRPIVLGGIEASLRRISHYDAWSDGVRRSILFDAKAGFLLYGMADDTVVDLARRLQQGQSPHTLRGLCYIARELPDPDEARWNGPDVKLPDHAVVRDDKQAFARMFAQFYENTDPWRGRRLIQRQDTRFLVQNPPPPPPPPEVLDAVHELPYTRSVHPYYAADGPVAALETIRFSLTTHRGCFGECRFCAIAAHQGRQVISRSPASILREAEALTHHPDFKGIIADVGGPTANMYAMQCPVVAGRGGCTDKGCLVPRPCRTLAPDHRPQIALLDALRRLPGVRKVFVASGLRYDLILADRKHGEAYLETLLRHHVSGQLKIAPEHCDDRVLQRMGKPGRDRLEAFIDLFERVNHRLPKRCFLTYYFMAAYPGCGEPEMRALARFTREKLKLRPEQVQIFTPTPSTYATVMHYTETDPFSGDALFVEKKIKGKVAQKAMLTAAKWKGWDGKKKKQRPARGGKPGTGR</sequence>
<dbReference type="EMBL" id="JALJRB010000001">
    <property type="protein sequence ID" value="MCJ8499163.1"/>
    <property type="molecule type" value="Genomic_DNA"/>
</dbReference>
<dbReference type="NCBIfam" id="TIGR03904">
    <property type="entry name" value="SAM_YgiQ"/>
    <property type="match status" value="1"/>
</dbReference>
<evidence type="ECO:0000313" key="9">
    <source>
        <dbReference type="EMBL" id="MCJ8499163.1"/>
    </source>
</evidence>
<dbReference type="GO" id="GO:0005506">
    <property type="term" value="F:iron ion binding"/>
    <property type="evidence" value="ECO:0007669"/>
    <property type="project" value="UniProtKB-UniRule"/>
</dbReference>
<evidence type="ECO:0000256" key="6">
    <source>
        <dbReference type="HAMAP-Rule" id="MF_01251"/>
    </source>
</evidence>
<organism evidence="9 10">
    <name type="scientific">Desulfatitalea alkaliphila</name>
    <dbReference type="NCBI Taxonomy" id="2929485"/>
    <lineage>
        <taxon>Bacteria</taxon>
        <taxon>Pseudomonadati</taxon>
        <taxon>Thermodesulfobacteriota</taxon>
        <taxon>Desulfobacteria</taxon>
        <taxon>Desulfobacterales</taxon>
        <taxon>Desulfosarcinaceae</taxon>
        <taxon>Desulfatitalea</taxon>
    </lineage>
</organism>
<proteinExistence type="inferred from homology"/>
<dbReference type="Pfam" id="PF04055">
    <property type="entry name" value="Radical_SAM"/>
    <property type="match status" value="1"/>
</dbReference>
<keyword evidence="2 6" id="KW-0949">S-adenosyl-L-methionine</keyword>
<dbReference type="InterPro" id="IPR007197">
    <property type="entry name" value="rSAM"/>
</dbReference>
<feature type="region of interest" description="Disordered" evidence="7">
    <location>
        <begin position="580"/>
        <end position="601"/>
    </location>
</feature>
<feature type="binding site" evidence="6">
    <location>
        <position position="321"/>
    </location>
    <ligand>
        <name>[4Fe-4S] cluster</name>
        <dbReference type="ChEBI" id="CHEBI:49883"/>
        <note>4Fe-4S-S-AdoMet</note>
    </ligand>
</feature>
<evidence type="ECO:0000259" key="8">
    <source>
        <dbReference type="PROSITE" id="PS51918"/>
    </source>
</evidence>
<dbReference type="AlphaFoldDB" id="A0AA41R4I7"/>
<evidence type="ECO:0000256" key="4">
    <source>
        <dbReference type="ARBA" id="ARBA00023004"/>
    </source>
</evidence>
<dbReference type="InterPro" id="IPR013704">
    <property type="entry name" value="UPF0313_N"/>
</dbReference>
<name>A0AA41R4I7_9BACT</name>
<dbReference type="SFLD" id="SFLDG01069">
    <property type="entry name" value="UPF0313"/>
    <property type="match status" value="1"/>
</dbReference>
<dbReference type="GO" id="GO:0051539">
    <property type="term" value="F:4 iron, 4 sulfur cluster binding"/>
    <property type="evidence" value="ECO:0007669"/>
    <property type="project" value="UniProtKB-KW"/>
</dbReference>
<dbReference type="SFLD" id="SFLDS00029">
    <property type="entry name" value="Radical_SAM"/>
    <property type="match status" value="1"/>
</dbReference>
<dbReference type="InterPro" id="IPR006638">
    <property type="entry name" value="Elp3/MiaA/NifB-like_rSAM"/>
</dbReference>
<dbReference type="SUPFAM" id="SSF102114">
    <property type="entry name" value="Radical SAM enzymes"/>
    <property type="match status" value="1"/>
</dbReference>
<keyword evidence="1 6" id="KW-0004">4Fe-4S</keyword>
<dbReference type="PANTHER" id="PTHR32331">
    <property type="entry name" value="UPF0313 PROTEIN YGIQ"/>
    <property type="match status" value="1"/>
</dbReference>
<dbReference type="HAMAP" id="MF_01251">
    <property type="entry name" value="UPF0313"/>
    <property type="match status" value="1"/>
</dbReference>
<feature type="binding site" evidence="6">
    <location>
        <position position="317"/>
    </location>
    <ligand>
        <name>[4Fe-4S] cluster</name>
        <dbReference type="ChEBI" id="CHEBI:49883"/>
        <note>4Fe-4S-S-AdoMet</note>
    </ligand>
</feature>
<dbReference type="SMART" id="SM00729">
    <property type="entry name" value="Elp3"/>
    <property type="match status" value="1"/>
</dbReference>
<keyword evidence="10" id="KW-1185">Reference proteome</keyword>
<keyword evidence="4 6" id="KW-0408">Iron</keyword>
<dbReference type="RefSeq" id="WP_246902282.1">
    <property type="nucleotide sequence ID" value="NZ_JALJRB010000001.1"/>
</dbReference>
<dbReference type="GO" id="GO:0003824">
    <property type="term" value="F:catalytic activity"/>
    <property type="evidence" value="ECO:0007669"/>
    <property type="project" value="InterPro"/>
</dbReference>
<evidence type="ECO:0000256" key="5">
    <source>
        <dbReference type="ARBA" id="ARBA00023014"/>
    </source>
</evidence>
<dbReference type="SFLD" id="SFLDG01082">
    <property type="entry name" value="B12-binding_domain_containing"/>
    <property type="match status" value="1"/>
</dbReference>
<evidence type="ECO:0000256" key="1">
    <source>
        <dbReference type="ARBA" id="ARBA00022485"/>
    </source>
</evidence>
<dbReference type="Proteomes" id="UP001165427">
    <property type="component" value="Unassembled WGS sequence"/>
</dbReference>
<evidence type="ECO:0000313" key="10">
    <source>
        <dbReference type="Proteomes" id="UP001165427"/>
    </source>
</evidence>
<protein>
    <submittedName>
        <fullName evidence="9">YgiQ family radical SAM protein</fullName>
    </submittedName>
</protein>
<dbReference type="Gene3D" id="3.30.750.210">
    <property type="match status" value="1"/>
</dbReference>
<comment type="caution">
    <text evidence="9">The sequence shown here is derived from an EMBL/GenBank/DDBJ whole genome shotgun (WGS) entry which is preliminary data.</text>
</comment>
<feature type="domain" description="Radical SAM core" evidence="8">
    <location>
        <begin position="303"/>
        <end position="576"/>
    </location>
</feature>
<evidence type="ECO:0000256" key="7">
    <source>
        <dbReference type="SAM" id="MobiDB-lite"/>
    </source>
</evidence>
<evidence type="ECO:0000256" key="3">
    <source>
        <dbReference type="ARBA" id="ARBA00022723"/>
    </source>
</evidence>